<dbReference type="Proteomes" id="UP000604765">
    <property type="component" value="Unassembled WGS sequence"/>
</dbReference>
<dbReference type="EMBL" id="BNJR01000004">
    <property type="protein sequence ID" value="GHP12702.1"/>
    <property type="molecule type" value="Genomic_DNA"/>
</dbReference>
<accession>A0ABQ3VWL7</accession>
<organism evidence="1 2">
    <name type="scientific">Lentilactobacillus fungorum</name>
    <dbReference type="NCBI Taxonomy" id="2201250"/>
    <lineage>
        <taxon>Bacteria</taxon>
        <taxon>Bacillati</taxon>
        <taxon>Bacillota</taxon>
        <taxon>Bacilli</taxon>
        <taxon>Lactobacillales</taxon>
        <taxon>Lactobacillaceae</taxon>
        <taxon>Lentilactobacillus</taxon>
    </lineage>
</organism>
<comment type="caution">
    <text evidence="1">The sequence shown here is derived from an EMBL/GenBank/DDBJ whole genome shotgun (WGS) entry which is preliminary data.</text>
</comment>
<evidence type="ECO:0000313" key="1">
    <source>
        <dbReference type="EMBL" id="GHP12702.1"/>
    </source>
</evidence>
<dbReference type="RefSeq" id="WP_203628776.1">
    <property type="nucleotide sequence ID" value="NZ_BNJR01000004.1"/>
</dbReference>
<protein>
    <recommendedName>
        <fullName evidence="3">Surface layer protein A domain-containing protein</fullName>
    </recommendedName>
</protein>
<proteinExistence type="predicted"/>
<keyword evidence="2" id="KW-1185">Reference proteome</keyword>
<gene>
    <name evidence="1" type="ORF">YK48G_01270</name>
</gene>
<sequence>MKVKNSILLGITALSLGISVFITNVAAANWGYAHWVTIRRTTYVYKTKIEKPMSNSYTVAKYKMHPGYHVKVRQSWVFPWVAESGRFNSGTHYAYVIERSGHSWFRQGIH</sequence>
<name>A0ABQ3VWL7_9LACO</name>
<reference evidence="1 2" key="1">
    <citation type="journal article" date="2021" name="Int. J. Syst. Evol. Microbiol.">
        <title>Lentilactobacillus fungorum sp. nov., isolated from spent mushroom substrates.</title>
        <authorList>
            <person name="Tohno M."/>
            <person name="Tanizawa Y."/>
            <person name="Kojima Y."/>
            <person name="Sakamoto M."/>
            <person name="Ohkuma M."/>
            <person name="Kobayashi H."/>
        </authorList>
    </citation>
    <scope>NUCLEOTIDE SEQUENCE [LARGE SCALE GENOMIC DNA]</scope>
    <source>
        <strain evidence="1 2">YK48G</strain>
    </source>
</reference>
<evidence type="ECO:0000313" key="2">
    <source>
        <dbReference type="Proteomes" id="UP000604765"/>
    </source>
</evidence>
<evidence type="ECO:0008006" key="3">
    <source>
        <dbReference type="Google" id="ProtNLM"/>
    </source>
</evidence>